<evidence type="ECO:0000259" key="4">
    <source>
        <dbReference type="Pfam" id="PF20147"/>
    </source>
</evidence>
<evidence type="ECO:0000256" key="2">
    <source>
        <dbReference type="ARBA" id="ARBA00004613"/>
    </source>
</evidence>
<proteinExistence type="predicted"/>
<dbReference type="OrthoDB" id="116699at2759"/>
<evidence type="ECO:0000256" key="3">
    <source>
        <dbReference type="ARBA" id="ARBA00022525"/>
    </source>
</evidence>
<dbReference type="InterPro" id="IPR027417">
    <property type="entry name" value="P-loop_NTPase"/>
</dbReference>
<evidence type="ECO:0000313" key="5">
    <source>
        <dbReference type="EMBL" id="ETO82270.1"/>
    </source>
</evidence>
<feature type="domain" description="Crinkler effector protein N-terminal" evidence="4">
    <location>
        <begin position="1"/>
        <end position="110"/>
    </location>
</feature>
<dbReference type="GO" id="GO:0005576">
    <property type="term" value="C:extracellular region"/>
    <property type="evidence" value="ECO:0007669"/>
    <property type="project" value="UniProtKB-SubCell"/>
</dbReference>
<comment type="subcellular location">
    <subcellularLocation>
        <location evidence="1">Host cell</location>
    </subcellularLocation>
    <subcellularLocation>
        <location evidence="2">Secreted</location>
    </subcellularLocation>
</comment>
<accession>A0A081ATQ9</accession>
<dbReference type="Pfam" id="PF20147">
    <property type="entry name" value="Crinkler"/>
    <property type="match status" value="2"/>
</dbReference>
<gene>
    <name evidence="5" type="ORF">F444_03566</name>
</gene>
<feature type="domain" description="Crinkler effector protein N-terminal" evidence="4">
    <location>
        <begin position="131"/>
        <end position="242"/>
    </location>
</feature>
<keyword evidence="3" id="KW-0964">Secreted</keyword>
<evidence type="ECO:0000256" key="1">
    <source>
        <dbReference type="ARBA" id="ARBA00004340"/>
    </source>
</evidence>
<sequence>MKLWYLIVGTRTGVMSVNRKSSDDVSDLLGAIKASNSSMFAGVDDLMIKLYAAKQNNGRWLDADGPQVVALMAGDKATVDIICQTSLNQQDLLEQHFRSLETRKIHLLVRVVDAGKPLRQLITANNRPRFVMLWCLIVGDTDRDCFAVVVKASDCIHDLQKAIKKELFDSNPLIRAIALQLYEARIENGAWLARSAPEVRKLQDGDSLTIQLLLQQQELDPASLIDETFRTSKDGRLNVLVVLPQTFVVAEDKEHWHHTQHYRAVAEILKNTKKVDEVVQQVEQISRTGARNPYKAPFIALVNSSGSGKTQMAFNLMTREETKLFYISCGEDVELGYSRRASAFLRCVAADLPSLENAGMFSISKVQESYTFGFIEALLSGKATFAQLCTRRKVMNAVKKLEEGDKRCVFFLDNFPDSTRCKHCEHSERDLRLMVNVFRSLGLAVIVSSRSCVCSEIVRSDQRYVKQQEYDVPSCIVMPSLPCFRNISSTPMQRDIQAIIKHSRPMFANAVMKYATENPLKDDAKLVRYLDEMVKELANKFANSEKFMSEFFRMGQVYLFLGGSYFKEDPSCKMVRDDIKRHLITDHFAHFYEFELFQLWFPWHFSPTDQELSTAPVWECNIALPKPDQDALLHLCLTSSKDFIPLRDVNMAQIPFCKAFASVESNTYVYSITANNAFYYPSKNMRLEMVVAGAVIIASHRNGLAGIVFADFFSSLLYELGMQSTLDQRIEFPESIQELVSSFTVPYLAPPNLEWPGSLMRSKLNLGMLGVERAKDGTDIKLGGGISIECNWQVPTFTHYNFRWFVKKLDFSIVWSILERVPSESSIHLVITQRLPKTGKWKQDSDWKDRVFTILEGLNYSSLHHIHIFPVCSFPSSSNDEDKGDSPAVVAVSYASQCNKIDCSKCKLDKLVLFLQVLNEVPNICRC</sequence>
<reference evidence="5 6" key="1">
    <citation type="submission" date="2013-11" db="EMBL/GenBank/DDBJ databases">
        <title>The Genome Sequence of Phytophthora parasitica P1976.</title>
        <authorList>
            <consortium name="The Broad Institute Genomics Platform"/>
            <person name="Russ C."/>
            <person name="Tyler B."/>
            <person name="Panabieres F."/>
            <person name="Shan W."/>
            <person name="Tripathy S."/>
            <person name="Grunwald N."/>
            <person name="Machado M."/>
            <person name="Johnson C.S."/>
            <person name="Walker B."/>
            <person name="Young S."/>
            <person name="Zeng Q."/>
            <person name="Gargeya S."/>
            <person name="Fitzgerald M."/>
            <person name="Haas B."/>
            <person name="Abouelleil A."/>
            <person name="Allen A.W."/>
            <person name="Alvarado L."/>
            <person name="Arachchi H.M."/>
            <person name="Berlin A.M."/>
            <person name="Chapman S.B."/>
            <person name="Gainer-Dewar J."/>
            <person name="Goldberg J."/>
            <person name="Griggs A."/>
            <person name="Gujja S."/>
            <person name="Hansen M."/>
            <person name="Howarth C."/>
            <person name="Imamovic A."/>
            <person name="Ireland A."/>
            <person name="Larimer J."/>
            <person name="McCowan C."/>
            <person name="Murphy C."/>
            <person name="Pearson M."/>
            <person name="Poon T.W."/>
            <person name="Priest M."/>
            <person name="Roberts A."/>
            <person name="Saif S."/>
            <person name="Shea T."/>
            <person name="Sisk P."/>
            <person name="Sykes S."/>
            <person name="Wortman J."/>
            <person name="Nusbaum C."/>
            <person name="Birren B."/>
        </authorList>
    </citation>
    <scope>NUCLEOTIDE SEQUENCE [LARGE SCALE GENOMIC DNA]</scope>
    <source>
        <strain evidence="5 6">P1976</strain>
    </source>
</reference>
<dbReference type="Gene3D" id="3.40.50.300">
    <property type="entry name" value="P-loop containing nucleotide triphosphate hydrolases"/>
    <property type="match status" value="1"/>
</dbReference>
<dbReference type="GO" id="GO:0043657">
    <property type="term" value="C:host cell"/>
    <property type="evidence" value="ECO:0007669"/>
    <property type="project" value="UniProtKB-SubCell"/>
</dbReference>
<name>A0A081ATQ9_PHYNI</name>
<dbReference type="Proteomes" id="UP000028582">
    <property type="component" value="Unassembled WGS sequence"/>
</dbReference>
<protein>
    <recommendedName>
        <fullName evidence="4">Crinkler effector protein N-terminal domain-containing protein</fullName>
    </recommendedName>
</protein>
<organism evidence="5 6">
    <name type="scientific">Phytophthora nicotianae P1976</name>
    <dbReference type="NCBI Taxonomy" id="1317066"/>
    <lineage>
        <taxon>Eukaryota</taxon>
        <taxon>Sar</taxon>
        <taxon>Stramenopiles</taxon>
        <taxon>Oomycota</taxon>
        <taxon>Peronosporomycetes</taxon>
        <taxon>Peronosporales</taxon>
        <taxon>Peronosporaceae</taxon>
        <taxon>Phytophthora</taxon>
    </lineage>
</organism>
<dbReference type="EMBL" id="ANJA01000741">
    <property type="protein sequence ID" value="ETO82270.1"/>
    <property type="molecule type" value="Genomic_DNA"/>
</dbReference>
<comment type="caution">
    <text evidence="5">The sequence shown here is derived from an EMBL/GenBank/DDBJ whole genome shotgun (WGS) entry which is preliminary data.</text>
</comment>
<dbReference type="SUPFAM" id="SSF52540">
    <property type="entry name" value="P-loop containing nucleoside triphosphate hydrolases"/>
    <property type="match status" value="1"/>
</dbReference>
<evidence type="ECO:0000313" key="6">
    <source>
        <dbReference type="Proteomes" id="UP000028582"/>
    </source>
</evidence>
<dbReference type="AlphaFoldDB" id="A0A081ATQ9"/>
<dbReference type="InterPro" id="IPR045379">
    <property type="entry name" value="Crinkler_N"/>
</dbReference>